<feature type="transmembrane region" description="Helical" evidence="1">
    <location>
        <begin position="223"/>
        <end position="242"/>
    </location>
</feature>
<evidence type="ECO:0000256" key="1">
    <source>
        <dbReference type="SAM" id="Phobius"/>
    </source>
</evidence>
<feature type="transmembrane region" description="Helical" evidence="1">
    <location>
        <begin position="70"/>
        <end position="91"/>
    </location>
</feature>
<dbReference type="STRING" id="1612624.ADU59_18045"/>
<feature type="domain" description="DUF2157" evidence="2">
    <location>
        <begin position="12"/>
        <end position="150"/>
    </location>
</feature>
<feature type="transmembrane region" description="Helical" evidence="1">
    <location>
        <begin position="178"/>
        <end position="195"/>
    </location>
</feature>
<feature type="transmembrane region" description="Helical" evidence="1">
    <location>
        <begin position="331"/>
        <end position="353"/>
    </location>
</feature>
<evidence type="ECO:0000313" key="4">
    <source>
        <dbReference type="Proteomes" id="UP000093111"/>
    </source>
</evidence>
<dbReference type="OrthoDB" id="7353197at2"/>
<dbReference type="PATRIC" id="fig|1612624.7.peg.5557"/>
<name>A0A1C7NYN0_9HYPH</name>
<keyword evidence="1" id="KW-0812">Transmembrane</keyword>
<organism evidence="3 4">
    <name type="scientific">Pararhizobium polonicum</name>
    <dbReference type="NCBI Taxonomy" id="1612624"/>
    <lineage>
        <taxon>Bacteria</taxon>
        <taxon>Pseudomonadati</taxon>
        <taxon>Pseudomonadota</taxon>
        <taxon>Alphaproteobacteria</taxon>
        <taxon>Hyphomicrobiales</taxon>
        <taxon>Rhizobiaceae</taxon>
        <taxon>Rhizobium/Agrobacterium group</taxon>
        <taxon>Pararhizobium</taxon>
    </lineage>
</organism>
<dbReference type="EMBL" id="LGLV01000011">
    <property type="protein sequence ID" value="OBZ94099.1"/>
    <property type="molecule type" value="Genomic_DNA"/>
</dbReference>
<accession>A0A1C7NYN0</accession>
<gene>
    <name evidence="3" type="ORF">ADU59_18045</name>
</gene>
<feature type="transmembrane region" description="Helical" evidence="1">
    <location>
        <begin position="200"/>
        <end position="217"/>
    </location>
</feature>
<dbReference type="RefSeq" id="WP_068955545.1">
    <property type="nucleotide sequence ID" value="NZ_LGLV01000011.1"/>
</dbReference>
<keyword evidence="1" id="KW-1133">Transmembrane helix</keyword>
<feature type="transmembrane region" description="Helical" evidence="1">
    <location>
        <begin position="254"/>
        <end position="274"/>
    </location>
</feature>
<evidence type="ECO:0000259" key="2">
    <source>
        <dbReference type="Pfam" id="PF09925"/>
    </source>
</evidence>
<feature type="transmembrane region" description="Helical" evidence="1">
    <location>
        <begin position="98"/>
        <end position="121"/>
    </location>
</feature>
<feature type="transmembrane region" description="Helical" evidence="1">
    <location>
        <begin position="43"/>
        <end position="64"/>
    </location>
</feature>
<reference evidence="3 4" key="1">
    <citation type="journal article" date="2016" name="Syst. Appl. Microbiol.">
        <title>Pararhizobium polonicum sp. nov. isolated from tumors on stone fruit rootstocks.</title>
        <authorList>
            <person name="Pulawska J."/>
            <person name="Kuzmanovic N."/>
            <person name="Willems A."/>
            <person name="Pothier J.F."/>
        </authorList>
    </citation>
    <scope>NUCLEOTIDE SEQUENCE [LARGE SCALE GENOMIC DNA]</scope>
    <source>
        <strain evidence="3 4">F5.1</strain>
    </source>
</reference>
<feature type="transmembrane region" description="Helical" evidence="1">
    <location>
        <begin position="150"/>
        <end position="166"/>
    </location>
</feature>
<keyword evidence="4" id="KW-1185">Reference proteome</keyword>
<protein>
    <submittedName>
        <fullName evidence="3">Membrane protein</fullName>
    </submittedName>
</protein>
<keyword evidence="1" id="KW-0472">Membrane</keyword>
<dbReference type="Proteomes" id="UP000093111">
    <property type="component" value="Unassembled WGS sequence"/>
</dbReference>
<feature type="transmembrane region" description="Helical" evidence="1">
    <location>
        <begin position="280"/>
        <end position="300"/>
    </location>
</feature>
<dbReference type="Pfam" id="PF09925">
    <property type="entry name" value="DUF2157"/>
    <property type="match status" value="1"/>
</dbReference>
<comment type="caution">
    <text evidence="3">The sequence shown here is derived from an EMBL/GenBank/DDBJ whole genome shotgun (WGS) entry which is preliminary data.</text>
</comment>
<proteinExistence type="predicted"/>
<sequence length="370" mass="38810">MYRGRIEKDFNTWVSKGMLDAGAAKAMLAEYDARESVFSTGRVLLILAAVLLSAAILLLVAANWEAIPRLVRVGGILGLIWAFYLLAAFCLGRGVKGLGAALLVLATMTFGGAIALVGQMYHLSGDAADALLVWFAASCVAAIVFRSAALSVLCGFLAWAVFGQLVVDNDASLDGNGYIYLIPLLVVVVIALVRYTNAGIARHLGYLLALAWLAWFYTELPEVWVAAALFGAGLLAFLIASLPVSPLYRFARDAGAAPSFYSFALAILGLAALHAETSGFAQETVLGATTLAVALGGIAIAGRLNGAVRFLGYAVFAAETLYLAFETLGSMLGTSGFFLISGLVVGLIAWLVIRVEKRLSAQTVAEGSVA</sequence>
<dbReference type="AlphaFoldDB" id="A0A1C7NYN0"/>
<evidence type="ECO:0000313" key="3">
    <source>
        <dbReference type="EMBL" id="OBZ94099.1"/>
    </source>
</evidence>
<dbReference type="InterPro" id="IPR018677">
    <property type="entry name" value="DUF2157"/>
</dbReference>